<dbReference type="GO" id="GO:0005886">
    <property type="term" value="C:plasma membrane"/>
    <property type="evidence" value="ECO:0007669"/>
    <property type="project" value="TreeGrafter"/>
</dbReference>
<organism evidence="2">
    <name type="scientific">marine sediment metagenome</name>
    <dbReference type="NCBI Taxonomy" id="412755"/>
    <lineage>
        <taxon>unclassified sequences</taxon>
        <taxon>metagenomes</taxon>
        <taxon>ecological metagenomes</taxon>
    </lineage>
</organism>
<sequence>MSWLQVLFSFRGRLTRKPYWIVTIVSYVTVLGLLFLSVVADFQTWAQTTPPTAGTGRLVILIAVLLLTFVVLGGFLFIQIAIAAKRLHDRNKSGWWLLFLIFGGSLFEIASLFEVQG</sequence>
<evidence type="ECO:0000313" key="2">
    <source>
        <dbReference type="EMBL" id="GAF80899.1"/>
    </source>
</evidence>
<dbReference type="PANTHER" id="PTHR34980">
    <property type="entry name" value="INNER MEMBRANE PROTEIN-RELATED-RELATED"/>
    <property type="match status" value="1"/>
</dbReference>
<evidence type="ECO:0008006" key="3">
    <source>
        <dbReference type="Google" id="ProtNLM"/>
    </source>
</evidence>
<feature type="transmembrane region" description="Helical" evidence="1">
    <location>
        <begin position="60"/>
        <end position="82"/>
    </location>
</feature>
<reference evidence="2" key="1">
    <citation type="journal article" date="2014" name="Front. Microbiol.">
        <title>High frequency of phylogenetically diverse reductive dehalogenase-homologous genes in deep subseafloor sedimentary metagenomes.</title>
        <authorList>
            <person name="Kawai M."/>
            <person name="Futagami T."/>
            <person name="Toyoda A."/>
            <person name="Takaki Y."/>
            <person name="Nishi S."/>
            <person name="Hori S."/>
            <person name="Arai W."/>
            <person name="Tsubouchi T."/>
            <person name="Morono Y."/>
            <person name="Uchiyama I."/>
            <person name="Ito T."/>
            <person name="Fujiyama A."/>
            <person name="Inagaki F."/>
            <person name="Takami H."/>
        </authorList>
    </citation>
    <scope>NUCLEOTIDE SEQUENCE</scope>
    <source>
        <strain evidence="2">Expedition CK06-06</strain>
    </source>
</reference>
<dbReference type="Pfam" id="PF05656">
    <property type="entry name" value="DUF805"/>
    <property type="match status" value="1"/>
</dbReference>
<evidence type="ECO:0000256" key="1">
    <source>
        <dbReference type="SAM" id="Phobius"/>
    </source>
</evidence>
<dbReference type="AlphaFoldDB" id="X0SIQ6"/>
<gene>
    <name evidence="2" type="ORF">S01H1_16333</name>
</gene>
<comment type="caution">
    <text evidence="2">The sequence shown here is derived from an EMBL/GenBank/DDBJ whole genome shotgun (WGS) entry which is preliminary data.</text>
</comment>
<name>X0SIQ6_9ZZZZ</name>
<dbReference type="EMBL" id="BARS01008583">
    <property type="protein sequence ID" value="GAF80899.1"/>
    <property type="molecule type" value="Genomic_DNA"/>
</dbReference>
<dbReference type="InterPro" id="IPR008523">
    <property type="entry name" value="DUF805"/>
</dbReference>
<keyword evidence="1" id="KW-0472">Membrane</keyword>
<keyword evidence="1" id="KW-1133">Transmembrane helix</keyword>
<accession>X0SIQ6</accession>
<protein>
    <recommendedName>
        <fullName evidence="3">DUF805 domain-containing protein</fullName>
    </recommendedName>
</protein>
<feature type="transmembrane region" description="Helical" evidence="1">
    <location>
        <begin position="20"/>
        <end position="40"/>
    </location>
</feature>
<proteinExistence type="predicted"/>
<feature type="non-terminal residue" evidence="2">
    <location>
        <position position="117"/>
    </location>
</feature>
<keyword evidence="1" id="KW-0812">Transmembrane</keyword>
<feature type="transmembrane region" description="Helical" evidence="1">
    <location>
        <begin position="94"/>
        <end position="113"/>
    </location>
</feature>